<evidence type="ECO:0000256" key="1">
    <source>
        <dbReference type="SAM" id="MobiDB-lite"/>
    </source>
</evidence>
<organism evidence="2 3">
    <name type="scientific">Discina gigas</name>
    <dbReference type="NCBI Taxonomy" id="1032678"/>
    <lineage>
        <taxon>Eukaryota</taxon>
        <taxon>Fungi</taxon>
        <taxon>Dikarya</taxon>
        <taxon>Ascomycota</taxon>
        <taxon>Pezizomycotina</taxon>
        <taxon>Pezizomycetes</taxon>
        <taxon>Pezizales</taxon>
        <taxon>Discinaceae</taxon>
        <taxon>Discina</taxon>
    </lineage>
</organism>
<feature type="region of interest" description="Disordered" evidence="1">
    <location>
        <begin position="25"/>
        <end position="54"/>
    </location>
</feature>
<gene>
    <name evidence="2" type="ORF">Q9L58_010960</name>
</gene>
<evidence type="ECO:0000313" key="3">
    <source>
        <dbReference type="Proteomes" id="UP001447188"/>
    </source>
</evidence>
<dbReference type="EMBL" id="JBBBZM010000996">
    <property type="protein sequence ID" value="KAL0630194.1"/>
    <property type="molecule type" value="Genomic_DNA"/>
</dbReference>
<evidence type="ECO:0000313" key="2">
    <source>
        <dbReference type="EMBL" id="KAL0630194.1"/>
    </source>
</evidence>
<keyword evidence="3" id="KW-1185">Reference proteome</keyword>
<accession>A0ABR3G2N1</accession>
<comment type="caution">
    <text evidence="2">The sequence shown here is derived from an EMBL/GenBank/DDBJ whole genome shotgun (WGS) entry which is preliminary data.</text>
</comment>
<name>A0ABR3G2N1_9PEZI</name>
<proteinExistence type="predicted"/>
<reference evidence="2 3" key="1">
    <citation type="submission" date="2024-02" db="EMBL/GenBank/DDBJ databases">
        <title>Discinaceae phylogenomics.</title>
        <authorList>
            <person name="Dirks A.C."/>
            <person name="James T.Y."/>
        </authorList>
    </citation>
    <scope>NUCLEOTIDE SEQUENCE [LARGE SCALE GENOMIC DNA]</scope>
    <source>
        <strain evidence="2 3">ACD0624</strain>
    </source>
</reference>
<protein>
    <submittedName>
        <fullName evidence="2">Uncharacterized protein</fullName>
    </submittedName>
</protein>
<sequence>SAQLLSTLWEENPYHITVARRSDLACDRRKSSKIPPPKTALKSSLPPPAMTAQRPHTFAGVSSQANLLEHDHTVQKAYGGIRQETVFRNSTLRA</sequence>
<dbReference type="Proteomes" id="UP001447188">
    <property type="component" value="Unassembled WGS sequence"/>
</dbReference>
<feature type="non-terminal residue" evidence="2">
    <location>
        <position position="1"/>
    </location>
</feature>